<dbReference type="KEGG" id="psin:CAK95_01145"/>
<comment type="similarity">
    <text evidence="1">Belongs to the UPF0065 (bug) family.</text>
</comment>
<evidence type="ECO:0000313" key="2">
    <source>
        <dbReference type="EMBL" id="ARP97840.1"/>
    </source>
</evidence>
<dbReference type="Gene3D" id="3.40.190.150">
    <property type="entry name" value="Bordetella uptake gene, domain 1"/>
    <property type="match status" value="1"/>
</dbReference>
<organism evidence="2 3">
    <name type="scientific">Pseudorhodoplanes sinuspersici</name>
    <dbReference type="NCBI Taxonomy" id="1235591"/>
    <lineage>
        <taxon>Bacteria</taxon>
        <taxon>Pseudomonadati</taxon>
        <taxon>Pseudomonadota</taxon>
        <taxon>Alphaproteobacteria</taxon>
        <taxon>Hyphomicrobiales</taxon>
        <taxon>Pseudorhodoplanes</taxon>
    </lineage>
</organism>
<dbReference type="PIRSF" id="PIRSF017082">
    <property type="entry name" value="YflP"/>
    <property type="match status" value="1"/>
</dbReference>
<dbReference type="Pfam" id="PF03401">
    <property type="entry name" value="TctC"/>
    <property type="match status" value="1"/>
</dbReference>
<dbReference type="EMBL" id="CP021112">
    <property type="protein sequence ID" value="ARP97840.1"/>
    <property type="molecule type" value="Genomic_DNA"/>
</dbReference>
<dbReference type="OrthoDB" id="8443386at2"/>
<sequence>MKRLTVAMGMLLAGFTAASAQPFPNRPITIVVPFAAGGPIDTTTRIVAEKMKDTLGQPIVIENVGGAAGSLAAGRVAKAAPDGYTLITGIWGTHVANGAIYQLSYDVKDDFTPVGLISSNPLLIVSSKQLPANSLQDLVSWLKQNPDKASQGTSGVGSVGHVAGAFFHTKTGTKFRFIPYRGLAPAMQDLVAGNVDLMFDTPATSLPHVKSGNIRAYAVTSPQRIKAAPDIPTVDEAGLAGFYISTWTALFAPKGTDKDIVSVLNKAVMIALADPAVQKRLAEVGQEPYPVEQQTTEYLARFQADEIEKWWPIIKGAGIKTD</sequence>
<dbReference type="PANTHER" id="PTHR42928:SF5">
    <property type="entry name" value="BLR1237 PROTEIN"/>
    <property type="match status" value="1"/>
</dbReference>
<dbReference type="PANTHER" id="PTHR42928">
    <property type="entry name" value="TRICARBOXYLATE-BINDING PROTEIN"/>
    <property type="match status" value="1"/>
</dbReference>
<evidence type="ECO:0000256" key="1">
    <source>
        <dbReference type="ARBA" id="ARBA00006987"/>
    </source>
</evidence>
<accession>A0A1W6ZL45</accession>
<dbReference type="STRING" id="1235591.CAK95_01145"/>
<protein>
    <submittedName>
        <fullName evidence="2">Uncharacterized protein</fullName>
    </submittedName>
</protein>
<evidence type="ECO:0000313" key="3">
    <source>
        <dbReference type="Proteomes" id="UP000194137"/>
    </source>
</evidence>
<dbReference type="Gene3D" id="3.40.190.10">
    <property type="entry name" value="Periplasmic binding protein-like II"/>
    <property type="match status" value="1"/>
</dbReference>
<dbReference type="Proteomes" id="UP000194137">
    <property type="component" value="Chromosome"/>
</dbReference>
<reference evidence="2 3" key="1">
    <citation type="submission" date="2017-05" db="EMBL/GenBank/DDBJ databases">
        <title>Full genome sequence of Pseudorhodoplanes sinuspersici.</title>
        <authorList>
            <person name="Dastgheib S.M.M."/>
            <person name="Shavandi M."/>
            <person name="Tirandaz H."/>
        </authorList>
    </citation>
    <scope>NUCLEOTIDE SEQUENCE [LARGE SCALE GENOMIC DNA]</scope>
    <source>
        <strain evidence="2 3">RIPI110</strain>
    </source>
</reference>
<keyword evidence="3" id="KW-1185">Reference proteome</keyword>
<dbReference type="SUPFAM" id="SSF53850">
    <property type="entry name" value="Periplasmic binding protein-like II"/>
    <property type="match status" value="1"/>
</dbReference>
<dbReference type="InterPro" id="IPR042100">
    <property type="entry name" value="Bug_dom1"/>
</dbReference>
<name>A0A1W6ZL45_9HYPH</name>
<dbReference type="RefSeq" id="WP_086086161.1">
    <property type="nucleotide sequence ID" value="NZ_RAQD01000004.1"/>
</dbReference>
<proteinExistence type="inferred from homology"/>
<dbReference type="InterPro" id="IPR005064">
    <property type="entry name" value="BUG"/>
</dbReference>
<gene>
    <name evidence="2" type="ORF">CAK95_01145</name>
</gene>
<dbReference type="AlphaFoldDB" id="A0A1W6ZL45"/>